<dbReference type="OrthoDB" id="5917530at2759"/>
<feature type="compositionally biased region" description="Basic and acidic residues" evidence="1">
    <location>
        <begin position="888"/>
        <end position="897"/>
    </location>
</feature>
<feature type="compositionally biased region" description="Basic residues" evidence="1">
    <location>
        <begin position="574"/>
        <end position="589"/>
    </location>
</feature>
<dbReference type="STRING" id="166423.A0A0N0U442"/>
<feature type="region of interest" description="Disordered" evidence="1">
    <location>
        <begin position="1092"/>
        <end position="1120"/>
    </location>
</feature>
<feature type="region of interest" description="Disordered" evidence="1">
    <location>
        <begin position="875"/>
        <end position="897"/>
    </location>
</feature>
<protein>
    <submittedName>
        <fullName evidence="2">Uncharacterized protein</fullName>
    </submittedName>
</protein>
<reference evidence="2 3" key="1">
    <citation type="submission" date="2015-07" db="EMBL/GenBank/DDBJ databases">
        <title>The genome of Melipona quadrifasciata.</title>
        <authorList>
            <person name="Pan H."/>
            <person name="Kapheim K."/>
        </authorList>
    </citation>
    <scope>NUCLEOTIDE SEQUENCE [LARGE SCALE GENOMIC DNA]</scope>
    <source>
        <strain evidence="2">0111107301</strain>
        <tissue evidence="2">Whole body</tissue>
    </source>
</reference>
<name>A0A0N0U442_9HYME</name>
<dbReference type="EMBL" id="KQ435834">
    <property type="protein sequence ID" value="KOX71521.1"/>
    <property type="molecule type" value="Genomic_DNA"/>
</dbReference>
<feature type="compositionally biased region" description="Polar residues" evidence="1">
    <location>
        <begin position="875"/>
        <end position="885"/>
    </location>
</feature>
<evidence type="ECO:0000313" key="2">
    <source>
        <dbReference type="EMBL" id="KOX71521.1"/>
    </source>
</evidence>
<proteinExistence type="predicted"/>
<feature type="compositionally biased region" description="Low complexity" evidence="1">
    <location>
        <begin position="1312"/>
        <end position="1326"/>
    </location>
</feature>
<feature type="region of interest" description="Disordered" evidence="1">
    <location>
        <begin position="1312"/>
        <end position="1358"/>
    </location>
</feature>
<feature type="region of interest" description="Disordered" evidence="1">
    <location>
        <begin position="573"/>
        <end position="594"/>
    </location>
</feature>
<organism evidence="2 3">
    <name type="scientific">Melipona quadrifasciata</name>
    <dbReference type="NCBI Taxonomy" id="166423"/>
    <lineage>
        <taxon>Eukaryota</taxon>
        <taxon>Metazoa</taxon>
        <taxon>Ecdysozoa</taxon>
        <taxon>Arthropoda</taxon>
        <taxon>Hexapoda</taxon>
        <taxon>Insecta</taxon>
        <taxon>Pterygota</taxon>
        <taxon>Neoptera</taxon>
        <taxon>Endopterygota</taxon>
        <taxon>Hymenoptera</taxon>
        <taxon>Apocrita</taxon>
        <taxon>Aculeata</taxon>
        <taxon>Apoidea</taxon>
        <taxon>Anthophila</taxon>
        <taxon>Apidae</taxon>
        <taxon>Melipona</taxon>
    </lineage>
</organism>
<dbReference type="Proteomes" id="UP000053105">
    <property type="component" value="Unassembled WGS sequence"/>
</dbReference>
<sequence>MPVFSQENNAGLPWASTNDLGRKILYVNNAPRAVIRHMKSSVLRYTMWKDKDTDYTIDDKNTGNGNSGKVMTVTPLIPLKFITNILTTVNTEDFHGKTFRIKFHPKQIRTDEKMTSESLQTQESFKYGFNIHLVPFLLSRLARSVLDNDISLLSAITELGANLGDPQAPLALALPFKKLEGTSNYTCRIEILQTTTPIADPNERSGLGFLNYEFQTLTAEQVVPVGRQKRSAIWNIECSDLAVLDRQTPRHEPTGCIKCTKCTVITSLTGCRVEKLITVWEEKCRATGYSDSLGTTVLEGKSLMEYENIRLYSQTKYQTSYAHLIARPYCYFQILHNHFTVVSKSISIEEEQLLDYAVGELIKILLDRSTLPLANEASAKPLEENEQSQQTNMCCSGGPGGIRLTRCGVVCGIAALAALSTALLGPAWLHTEENLNLPNLPRNVVSVQFKLGLFRSGYRLANNNNSCSIFPGTLEALFRSKEPESEITSDRNQWRNVRPVHRPQHTYTVFDISTPTCTYVRYSSLEDVMPLELGFNHLEFTPTVVSKISVQLFYDTRTRYTTMLTFDKEGRIKVQQRKRGRNRRKRKGTRRDEAERSVGAAGFVDFVDVFCESRLGFLNEFRTLTSCAFSVEVLAIFDVKQSRVRNPARMGDRDQLTGSSYNNKRLGKGDALRDEEGATSLAAADGTSGMDIGQWVGRPAYLGFQLGYFEMENAKFTDLNRAKVIGRIIIITITRERLRDVIVDSSLGNARLISMKLPQSLETSFLLAHPPKETVLIAKLRRCGKKDVKAIPIDLHSFASILCILPPDRAGRSPREREAIPVFREQRRQFTVHKQPMGWYWQREKTLRRTARRYSRIQEQCQQLMANCFNGKTTLRNPRSSNVSATEYPERSRCDSSTKDKTFVMHNASGGISGDFPAADKREENFAGRNNGLSEEKMILAKIQARSWINAAEQTELRRRLKNASAKRQTMNRMRVDARLSLGGGLIVLASALSDASLESSGKYSLPSTSSMQSDDNGLPQYQYGWCLQLSGLALILAEVAAVLTMSGYMARFSTVEEMVPSFTDVVRVMVPGAERKLREQRGLSSEYLVRAHQKSPGPPGQARGFGQPSKTSQRAPEEGTSLLCKTAPDICASNPQAISYVDKADLSHVLPAYPDAKNNDPRYTFGDKSEASVIDSRLSGFADKEGLIDSRILSDSRQNMIAFTENKEHPVGQEPRYTEFSPKTTEPNVVDSRLSGFTDKEGLLDSRLSGYGEKNESLLDTPFGYDTRYNSLAGQTVPITLKNQNTSVSAIQSQYIYQNFGTIHSGILRVSEPGTSSSSNSSQRSMTLQNPKRKSQIAQNTFSTMECEKRKRGPGLSEENREFYVSRTCAIRSGPSLEAIFHESLSLPSHLERANPRTGSVARKKKEKENQSCQTQQGNLSELIQDSALPKKQSLLRPLLPPSNQSSKDTNEIQKSKLENKRVQVLFKEPELERFKNTQGLQMNCRTRMISSIVWHERESQREAEQVRFRSFANTASQCRLLRNVVSSKIFQYCDDIGQRNNAAMQAQPCLYTTLQLQHRVITSDYVSPRLLTLLKRTPIGGATTQQRRNFKLSGYAVRGTKGMFNIAVNGFFSSIPQMNKL</sequence>
<feature type="region of interest" description="Disordered" evidence="1">
    <location>
        <begin position="1437"/>
        <end position="1456"/>
    </location>
</feature>
<feature type="region of interest" description="Disordered" evidence="1">
    <location>
        <begin position="1392"/>
        <end position="1423"/>
    </location>
</feature>
<feature type="region of interest" description="Disordered" evidence="1">
    <location>
        <begin position="648"/>
        <end position="669"/>
    </location>
</feature>
<gene>
    <name evidence="2" type="ORF">WN51_02390</name>
</gene>
<evidence type="ECO:0000256" key="1">
    <source>
        <dbReference type="SAM" id="MobiDB-lite"/>
    </source>
</evidence>
<keyword evidence="3" id="KW-1185">Reference proteome</keyword>
<feature type="compositionally biased region" description="Polar residues" evidence="1">
    <location>
        <begin position="1327"/>
        <end position="1345"/>
    </location>
</feature>
<feature type="compositionally biased region" description="Polar residues" evidence="1">
    <location>
        <begin position="1412"/>
        <end position="1423"/>
    </location>
</feature>
<evidence type="ECO:0000313" key="3">
    <source>
        <dbReference type="Proteomes" id="UP000053105"/>
    </source>
</evidence>
<accession>A0A0N0U442</accession>